<dbReference type="Gene3D" id="3.30.110.150">
    <property type="entry name" value="SepF-like protein"/>
    <property type="match status" value="1"/>
</dbReference>
<evidence type="ECO:0000313" key="8">
    <source>
        <dbReference type="Proteomes" id="UP000198896"/>
    </source>
</evidence>
<reference evidence="7 8" key="1">
    <citation type="submission" date="2016-10" db="EMBL/GenBank/DDBJ databases">
        <authorList>
            <person name="de Groot N.N."/>
        </authorList>
    </citation>
    <scope>NUCLEOTIDE SEQUENCE [LARGE SCALE GENOMIC DNA]</scope>
    <source>
        <strain evidence="7 8">DSM 9236</strain>
    </source>
</reference>
<dbReference type="InterPro" id="IPR038594">
    <property type="entry name" value="SepF-like_sf"/>
</dbReference>
<dbReference type="Proteomes" id="UP000198896">
    <property type="component" value="Unassembled WGS sequence"/>
</dbReference>
<keyword evidence="8" id="KW-1185">Reference proteome</keyword>
<organism evidence="7 8">
    <name type="scientific">Succiniclasticum ruminis DSM 9236</name>
    <dbReference type="NCBI Taxonomy" id="1123323"/>
    <lineage>
        <taxon>Bacteria</taxon>
        <taxon>Bacillati</taxon>
        <taxon>Bacillota</taxon>
        <taxon>Negativicutes</taxon>
        <taxon>Acidaminococcales</taxon>
        <taxon>Acidaminococcaceae</taxon>
        <taxon>Succiniclasticum</taxon>
    </lineage>
</organism>
<dbReference type="PANTHER" id="PTHR35798:SF1">
    <property type="entry name" value="CELL DIVISION PROTEIN SEPF"/>
    <property type="match status" value="1"/>
</dbReference>
<evidence type="ECO:0000256" key="3">
    <source>
        <dbReference type="ARBA" id="ARBA00023306"/>
    </source>
</evidence>
<dbReference type="HAMAP" id="MF_01197">
    <property type="entry name" value="SepF"/>
    <property type="match status" value="1"/>
</dbReference>
<proteinExistence type="inferred from homology"/>
<dbReference type="AlphaFoldDB" id="A0A1I1ZU45"/>
<comment type="similarity">
    <text evidence="5">Belongs to the SepF family.</text>
</comment>
<dbReference type="InterPro" id="IPR007561">
    <property type="entry name" value="Cell_div_SepF/SepF-rel"/>
</dbReference>
<comment type="function">
    <text evidence="4 5">Cell division protein that is part of the divisome complex and is recruited early to the Z-ring. Probably stimulates Z-ring formation, perhaps through the cross-linking of FtsZ protofilaments. Its function overlaps with FtsA.</text>
</comment>
<feature type="compositionally biased region" description="Acidic residues" evidence="6">
    <location>
        <begin position="27"/>
        <end position="39"/>
    </location>
</feature>
<dbReference type="RefSeq" id="WP_093913146.1">
    <property type="nucleotide sequence ID" value="NZ_FONL01000004.1"/>
</dbReference>
<evidence type="ECO:0000256" key="2">
    <source>
        <dbReference type="ARBA" id="ARBA00023210"/>
    </source>
</evidence>
<dbReference type="GO" id="GO:0005737">
    <property type="term" value="C:cytoplasm"/>
    <property type="evidence" value="ECO:0007669"/>
    <property type="project" value="UniProtKB-SubCell"/>
</dbReference>
<dbReference type="OrthoDB" id="9815206at2"/>
<dbReference type="EMBL" id="FONL01000004">
    <property type="protein sequence ID" value="SFE35179.1"/>
    <property type="molecule type" value="Genomic_DNA"/>
</dbReference>
<evidence type="ECO:0000256" key="4">
    <source>
        <dbReference type="ARBA" id="ARBA00044936"/>
    </source>
</evidence>
<accession>A0A1I1ZU45</accession>
<protein>
    <recommendedName>
        <fullName evidence="5">Cell division protein SepF</fullName>
    </recommendedName>
</protein>
<dbReference type="InterPro" id="IPR023052">
    <property type="entry name" value="Cell_div_SepF"/>
</dbReference>
<name>A0A1I1ZU45_9FIRM</name>
<keyword evidence="2 5" id="KW-0717">Septation</keyword>
<keyword evidence="5" id="KW-0963">Cytoplasm</keyword>
<evidence type="ECO:0000256" key="6">
    <source>
        <dbReference type="SAM" id="MobiDB-lite"/>
    </source>
</evidence>
<evidence type="ECO:0000313" key="7">
    <source>
        <dbReference type="EMBL" id="SFE35179.1"/>
    </source>
</evidence>
<comment type="subcellular location">
    <subcellularLocation>
        <location evidence="5">Cytoplasm</location>
    </subcellularLocation>
    <text evidence="5">Localizes to the division site, in a FtsZ-dependent manner.</text>
</comment>
<dbReference type="Pfam" id="PF04472">
    <property type="entry name" value="SepF"/>
    <property type="match status" value="1"/>
</dbReference>
<evidence type="ECO:0000256" key="1">
    <source>
        <dbReference type="ARBA" id="ARBA00022618"/>
    </source>
</evidence>
<sequence>MGKKKFLDRISDALGLYDPDDPNRVLEEDDEEEFEEEEAAEKPARKGFPKAVRPAPVPVVKEEPVPVPVEKEVKEKKPGLLSRVRKNKKENRTIQVKTTTEVRVVVIEPSSFDDSQKVADFLRNDQPVVVNFETTEPAVRKRMTDFISGTIYALNGTIRTIGPNILVCAPRNVDIDAEAEVYGGERGGSSWPKN</sequence>
<evidence type="ECO:0000256" key="5">
    <source>
        <dbReference type="HAMAP-Rule" id="MF_01197"/>
    </source>
</evidence>
<keyword evidence="3 5" id="KW-0131">Cell cycle</keyword>
<dbReference type="PANTHER" id="PTHR35798">
    <property type="entry name" value="CELL DIVISION PROTEIN SEPF"/>
    <property type="match status" value="1"/>
</dbReference>
<dbReference type="STRING" id="1123323.SAMN05216245_104112"/>
<comment type="subunit">
    <text evidence="5">Homodimer. Interacts with FtsZ.</text>
</comment>
<keyword evidence="1 5" id="KW-0132">Cell division</keyword>
<gene>
    <name evidence="5" type="primary">sepF</name>
    <name evidence="7" type="ORF">SAMN05216245_104112</name>
</gene>
<feature type="region of interest" description="Disordered" evidence="6">
    <location>
        <begin position="17"/>
        <end position="52"/>
    </location>
</feature>
<dbReference type="GO" id="GO:0000917">
    <property type="term" value="P:division septum assembly"/>
    <property type="evidence" value="ECO:0007669"/>
    <property type="project" value="UniProtKB-KW"/>
</dbReference>
<dbReference type="GO" id="GO:0043093">
    <property type="term" value="P:FtsZ-dependent cytokinesis"/>
    <property type="evidence" value="ECO:0007669"/>
    <property type="project" value="UniProtKB-UniRule"/>
</dbReference>